<dbReference type="Proteomes" id="UP000676194">
    <property type="component" value="Chromosome"/>
</dbReference>
<feature type="compositionally biased region" description="Basic and acidic residues" evidence="1">
    <location>
        <begin position="295"/>
        <end position="308"/>
    </location>
</feature>
<feature type="region of interest" description="Disordered" evidence="1">
    <location>
        <begin position="279"/>
        <end position="308"/>
    </location>
</feature>
<evidence type="ECO:0000256" key="1">
    <source>
        <dbReference type="SAM" id="MobiDB-lite"/>
    </source>
</evidence>
<gene>
    <name evidence="2" type="ORF">KIH39_00005</name>
</gene>
<evidence type="ECO:0000313" key="3">
    <source>
        <dbReference type="Proteomes" id="UP000676194"/>
    </source>
</evidence>
<dbReference type="KEGG" id="tsph:KIH39_00005"/>
<keyword evidence="3" id="KW-1185">Reference proteome</keyword>
<feature type="region of interest" description="Disordered" evidence="1">
    <location>
        <begin position="358"/>
        <end position="398"/>
    </location>
</feature>
<evidence type="ECO:0000313" key="2">
    <source>
        <dbReference type="EMBL" id="QVL32337.1"/>
    </source>
</evidence>
<dbReference type="AlphaFoldDB" id="A0A8E6B5M5"/>
<proteinExistence type="predicted"/>
<dbReference type="RefSeq" id="WP_213497197.1">
    <property type="nucleotide sequence ID" value="NZ_CP074694.1"/>
</dbReference>
<accession>A0A8E6B5M5</accession>
<reference evidence="2" key="1">
    <citation type="submission" date="2021-05" db="EMBL/GenBank/DDBJ databases">
        <title>Complete genome sequence of the cellulolytic planctomycete Telmatocola sphagniphila SP2T and characterization of the first cellulase from planctomycetes.</title>
        <authorList>
            <person name="Rakitin A.L."/>
            <person name="Beletsky A.V."/>
            <person name="Naumoff D.G."/>
            <person name="Kulichevskaya I.S."/>
            <person name="Mardanov A.V."/>
            <person name="Ravin N.V."/>
            <person name="Dedysh S.N."/>
        </authorList>
    </citation>
    <scope>NUCLEOTIDE SEQUENCE</scope>
    <source>
        <strain evidence="2">SP2T</strain>
    </source>
</reference>
<organism evidence="2 3">
    <name type="scientific">Telmatocola sphagniphila</name>
    <dbReference type="NCBI Taxonomy" id="1123043"/>
    <lineage>
        <taxon>Bacteria</taxon>
        <taxon>Pseudomonadati</taxon>
        <taxon>Planctomycetota</taxon>
        <taxon>Planctomycetia</taxon>
        <taxon>Gemmatales</taxon>
        <taxon>Gemmataceae</taxon>
    </lineage>
</organism>
<sequence>MSTTKPKIQLQESLGLSSGADAGKRVDREAGIIYDVRVLGPKSPNCHGVRGVSEGTLYTRKAMEGYVKLLEGMEVNVHHLQKKELGRDRNLDEGIATLRSVRIVDSQEGPTIRSNMHYSKVHAFTPLLLESCERDDLPRIGLSHHAYPGEYEVKDRQLVIQSITYAESVDLVRKPATNHTLFESERKQVAVITLKSLLESQRKRLLAAGKKKPLTVLLEDIGDEVMATPVEDVPEDADEALDAGIAASCYAVIDSIIDGETEVEEGLGKLRQLLESHEELTGEGGGDGGDDNDEGDKKTVTESVKRKGSENARLALLEAKEKVREMLDENGVTATPTLVESIASLSTDAARKKAIEDLKTMQGSGSGRPRSRAPGGLSLKESKKTPKPGDILRQLRGG</sequence>
<dbReference type="EMBL" id="CP074694">
    <property type="protein sequence ID" value="QVL32337.1"/>
    <property type="molecule type" value="Genomic_DNA"/>
</dbReference>
<protein>
    <submittedName>
        <fullName evidence="2">Uncharacterized protein</fullName>
    </submittedName>
</protein>
<name>A0A8E6B5M5_9BACT</name>